<dbReference type="EMBL" id="BGPR01000450">
    <property type="protein sequence ID" value="GBM20899.1"/>
    <property type="molecule type" value="Genomic_DNA"/>
</dbReference>
<evidence type="ECO:0000313" key="2">
    <source>
        <dbReference type="Proteomes" id="UP000499080"/>
    </source>
</evidence>
<protein>
    <submittedName>
        <fullName evidence="1">Uncharacterized protein</fullName>
    </submittedName>
</protein>
<organism evidence="1 2">
    <name type="scientific">Araneus ventricosus</name>
    <name type="common">Orbweaver spider</name>
    <name type="synonym">Epeira ventricosa</name>
    <dbReference type="NCBI Taxonomy" id="182803"/>
    <lineage>
        <taxon>Eukaryota</taxon>
        <taxon>Metazoa</taxon>
        <taxon>Ecdysozoa</taxon>
        <taxon>Arthropoda</taxon>
        <taxon>Chelicerata</taxon>
        <taxon>Arachnida</taxon>
        <taxon>Araneae</taxon>
        <taxon>Araneomorphae</taxon>
        <taxon>Entelegynae</taxon>
        <taxon>Araneoidea</taxon>
        <taxon>Araneidae</taxon>
        <taxon>Araneus</taxon>
    </lineage>
</organism>
<dbReference type="Proteomes" id="UP000499080">
    <property type="component" value="Unassembled WGS sequence"/>
</dbReference>
<proteinExistence type="predicted"/>
<gene>
    <name evidence="1" type="ORF">AVEN_253704_1</name>
</gene>
<sequence>MTYVKGICSEESLTSASATKRLVVSIRSTASKASYVLINAPSSVEVRFIGDEPHNFEPRLDAEEIPIHGVNKKKVTELFWFLER</sequence>
<dbReference type="AlphaFoldDB" id="A0A4Y2DXU8"/>
<accession>A0A4Y2DXU8</accession>
<keyword evidence="2" id="KW-1185">Reference proteome</keyword>
<reference evidence="1 2" key="1">
    <citation type="journal article" date="2019" name="Sci. Rep.">
        <title>Orb-weaving spider Araneus ventricosus genome elucidates the spidroin gene catalogue.</title>
        <authorList>
            <person name="Kono N."/>
            <person name="Nakamura H."/>
            <person name="Ohtoshi R."/>
            <person name="Moran D.A.P."/>
            <person name="Shinohara A."/>
            <person name="Yoshida Y."/>
            <person name="Fujiwara M."/>
            <person name="Mori M."/>
            <person name="Tomita M."/>
            <person name="Arakawa K."/>
        </authorList>
    </citation>
    <scope>NUCLEOTIDE SEQUENCE [LARGE SCALE GENOMIC DNA]</scope>
</reference>
<evidence type="ECO:0000313" key="1">
    <source>
        <dbReference type="EMBL" id="GBM20899.1"/>
    </source>
</evidence>
<name>A0A4Y2DXU8_ARAVE</name>
<comment type="caution">
    <text evidence="1">The sequence shown here is derived from an EMBL/GenBank/DDBJ whole genome shotgun (WGS) entry which is preliminary data.</text>
</comment>